<reference evidence="1 2" key="1">
    <citation type="submission" date="2016-10" db="EMBL/GenBank/DDBJ databases">
        <title>Arsenicibacter rosenii gen. nov., sp. nov., an efficient arsenic-methylating bacterium isolated from an arsenic-contaminated paddy soil.</title>
        <authorList>
            <person name="Huang K."/>
        </authorList>
    </citation>
    <scope>NUCLEOTIDE SEQUENCE [LARGE SCALE GENOMIC DNA]</scope>
    <source>
        <strain evidence="1 2">SM-1</strain>
    </source>
</reference>
<accession>A0A1S2VDC0</accession>
<evidence type="ECO:0000313" key="2">
    <source>
        <dbReference type="Proteomes" id="UP000181790"/>
    </source>
</evidence>
<comment type="caution">
    <text evidence="1">The sequence shown here is derived from an EMBL/GenBank/DDBJ whole genome shotgun (WGS) entry which is preliminary data.</text>
</comment>
<proteinExistence type="predicted"/>
<dbReference type="EMBL" id="MORL01000019">
    <property type="protein sequence ID" value="OIN56703.1"/>
    <property type="molecule type" value="Genomic_DNA"/>
</dbReference>
<gene>
    <name evidence="1" type="ORF">BLX24_23255</name>
</gene>
<dbReference type="RefSeq" id="WP_071505620.1">
    <property type="nucleotide sequence ID" value="NZ_MORL01000019.1"/>
</dbReference>
<keyword evidence="2" id="KW-1185">Reference proteome</keyword>
<organism evidence="1 2">
    <name type="scientific">Arsenicibacter rosenii</name>
    <dbReference type="NCBI Taxonomy" id="1750698"/>
    <lineage>
        <taxon>Bacteria</taxon>
        <taxon>Pseudomonadati</taxon>
        <taxon>Bacteroidota</taxon>
        <taxon>Cytophagia</taxon>
        <taxon>Cytophagales</taxon>
        <taxon>Spirosomataceae</taxon>
        <taxon>Arsenicibacter</taxon>
    </lineage>
</organism>
<evidence type="ECO:0000313" key="1">
    <source>
        <dbReference type="EMBL" id="OIN56703.1"/>
    </source>
</evidence>
<protein>
    <submittedName>
        <fullName evidence="1">Uncharacterized protein</fullName>
    </submittedName>
</protein>
<name>A0A1S2VDC0_9BACT</name>
<sequence>MDTDTLVEALKQMFLKLYNNKHIKVDAFLLAPAYGGMINNAFILGVSTPSLKGMDSFDKADVFIDMLHTYVPKEQRSKIDRIRVYASKEELIKHAKSDFDDNSGELLERPVHELEEMKY</sequence>
<dbReference type="OrthoDB" id="965012at2"/>
<dbReference type="AlphaFoldDB" id="A0A1S2VDC0"/>
<dbReference type="Proteomes" id="UP000181790">
    <property type="component" value="Unassembled WGS sequence"/>
</dbReference>